<organism evidence="2 3">
    <name type="scientific">Podospora appendiculata</name>
    <dbReference type="NCBI Taxonomy" id="314037"/>
    <lineage>
        <taxon>Eukaryota</taxon>
        <taxon>Fungi</taxon>
        <taxon>Dikarya</taxon>
        <taxon>Ascomycota</taxon>
        <taxon>Pezizomycotina</taxon>
        <taxon>Sordariomycetes</taxon>
        <taxon>Sordariomycetidae</taxon>
        <taxon>Sordariales</taxon>
        <taxon>Podosporaceae</taxon>
        <taxon>Podospora</taxon>
    </lineage>
</organism>
<accession>A0AAE1C7U3</accession>
<keyword evidence="1" id="KW-0732">Signal</keyword>
<reference evidence="2" key="1">
    <citation type="journal article" date="2023" name="Mol. Phylogenet. Evol.">
        <title>Genome-scale phylogeny and comparative genomics of the fungal order Sordariales.</title>
        <authorList>
            <person name="Hensen N."/>
            <person name="Bonometti L."/>
            <person name="Westerberg I."/>
            <person name="Brannstrom I.O."/>
            <person name="Guillou S."/>
            <person name="Cros-Aarteil S."/>
            <person name="Calhoun S."/>
            <person name="Haridas S."/>
            <person name="Kuo A."/>
            <person name="Mondo S."/>
            <person name="Pangilinan J."/>
            <person name="Riley R."/>
            <person name="LaButti K."/>
            <person name="Andreopoulos B."/>
            <person name="Lipzen A."/>
            <person name="Chen C."/>
            <person name="Yan M."/>
            <person name="Daum C."/>
            <person name="Ng V."/>
            <person name="Clum A."/>
            <person name="Steindorff A."/>
            <person name="Ohm R.A."/>
            <person name="Martin F."/>
            <person name="Silar P."/>
            <person name="Natvig D.O."/>
            <person name="Lalanne C."/>
            <person name="Gautier V."/>
            <person name="Ament-Velasquez S.L."/>
            <person name="Kruys A."/>
            <person name="Hutchinson M.I."/>
            <person name="Powell A.J."/>
            <person name="Barry K."/>
            <person name="Miller A.N."/>
            <person name="Grigoriev I.V."/>
            <person name="Debuchy R."/>
            <person name="Gladieux P."/>
            <person name="Hiltunen Thoren M."/>
            <person name="Johannesson H."/>
        </authorList>
    </citation>
    <scope>NUCLEOTIDE SEQUENCE</scope>
    <source>
        <strain evidence="2">CBS 314.62</strain>
    </source>
</reference>
<gene>
    <name evidence="2" type="ORF">B0T22DRAFT_470502</name>
</gene>
<keyword evidence="3" id="KW-1185">Reference proteome</keyword>
<evidence type="ECO:0000313" key="3">
    <source>
        <dbReference type="Proteomes" id="UP001270362"/>
    </source>
</evidence>
<reference evidence="2" key="2">
    <citation type="submission" date="2023-06" db="EMBL/GenBank/DDBJ databases">
        <authorList>
            <consortium name="Lawrence Berkeley National Laboratory"/>
            <person name="Haridas S."/>
            <person name="Hensen N."/>
            <person name="Bonometti L."/>
            <person name="Westerberg I."/>
            <person name="Brannstrom I.O."/>
            <person name="Guillou S."/>
            <person name="Cros-Aarteil S."/>
            <person name="Calhoun S."/>
            <person name="Kuo A."/>
            <person name="Mondo S."/>
            <person name="Pangilinan J."/>
            <person name="Riley R."/>
            <person name="Labutti K."/>
            <person name="Andreopoulos B."/>
            <person name="Lipzen A."/>
            <person name="Chen C."/>
            <person name="Yanf M."/>
            <person name="Daum C."/>
            <person name="Ng V."/>
            <person name="Clum A."/>
            <person name="Steindorff A."/>
            <person name="Ohm R."/>
            <person name="Martin F."/>
            <person name="Silar P."/>
            <person name="Natvig D."/>
            <person name="Lalanne C."/>
            <person name="Gautier V."/>
            <person name="Ament-Velasquez S.L."/>
            <person name="Kruys A."/>
            <person name="Hutchinson M.I."/>
            <person name="Powell A.J."/>
            <person name="Barry K."/>
            <person name="Miller A.N."/>
            <person name="Grigoriev I.V."/>
            <person name="Debuchy R."/>
            <person name="Gladieux P."/>
            <person name="Thoren M.H."/>
            <person name="Johannesson H."/>
        </authorList>
    </citation>
    <scope>NUCLEOTIDE SEQUENCE</scope>
    <source>
        <strain evidence="2">CBS 314.62</strain>
    </source>
</reference>
<comment type="caution">
    <text evidence="2">The sequence shown here is derived from an EMBL/GenBank/DDBJ whole genome shotgun (WGS) entry which is preliminary data.</text>
</comment>
<proteinExistence type="predicted"/>
<sequence length="73" mass="7668">MDGCSMLGIIVSAARCLARVFASVTVSNCQTQSHSSHIDACLPPWALTTVEYAGPAVGWLGFPTVPEMQMPAS</sequence>
<evidence type="ECO:0000256" key="1">
    <source>
        <dbReference type="SAM" id="SignalP"/>
    </source>
</evidence>
<dbReference type="Proteomes" id="UP001270362">
    <property type="component" value="Unassembled WGS sequence"/>
</dbReference>
<feature type="signal peptide" evidence="1">
    <location>
        <begin position="1"/>
        <end position="22"/>
    </location>
</feature>
<dbReference type="EMBL" id="JAULSO010000005">
    <property type="protein sequence ID" value="KAK3682173.1"/>
    <property type="molecule type" value="Genomic_DNA"/>
</dbReference>
<dbReference type="AlphaFoldDB" id="A0AAE1C7U3"/>
<feature type="chain" id="PRO_5042142315" description="Secreted protein" evidence="1">
    <location>
        <begin position="23"/>
        <end position="73"/>
    </location>
</feature>
<protein>
    <recommendedName>
        <fullName evidence="4">Secreted protein</fullName>
    </recommendedName>
</protein>
<evidence type="ECO:0000313" key="2">
    <source>
        <dbReference type="EMBL" id="KAK3682173.1"/>
    </source>
</evidence>
<evidence type="ECO:0008006" key="4">
    <source>
        <dbReference type="Google" id="ProtNLM"/>
    </source>
</evidence>
<name>A0AAE1C7U3_9PEZI</name>